<keyword evidence="1" id="KW-0175">Coiled coil</keyword>
<dbReference type="Proteomes" id="UP001153636">
    <property type="component" value="Chromosome 6"/>
</dbReference>
<gene>
    <name evidence="3" type="ORF">PSYICH_LOCUS12303</name>
</gene>
<feature type="compositionally biased region" description="Basic and acidic residues" evidence="2">
    <location>
        <begin position="63"/>
        <end position="86"/>
    </location>
</feature>
<reference evidence="3" key="1">
    <citation type="submission" date="2022-01" db="EMBL/GenBank/DDBJ databases">
        <authorList>
            <person name="King R."/>
        </authorList>
    </citation>
    <scope>NUCLEOTIDE SEQUENCE</scope>
</reference>
<evidence type="ECO:0000256" key="2">
    <source>
        <dbReference type="SAM" id="MobiDB-lite"/>
    </source>
</evidence>
<protein>
    <submittedName>
        <fullName evidence="3">Uncharacterized protein</fullName>
    </submittedName>
</protein>
<feature type="coiled-coil region" evidence="1">
    <location>
        <begin position="121"/>
        <end position="148"/>
    </location>
</feature>
<feature type="region of interest" description="Disordered" evidence="2">
    <location>
        <begin position="59"/>
        <end position="86"/>
    </location>
</feature>
<sequence length="153" mass="18943">MVRPKRKCSDEERKQKQRETVKRFREKIRNNSNKYEEAKRNERERYYNRKEVGKIKSISQMSYRERSQQRKEWRERSKRCYDRKKEGKLVHQRLEENNAPPTPHPMLDEVHQEDRRLRQGKLKIRVHLRKLNNKIAELTQQLAKEKKKSIECD</sequence>
<dbReference type="EMBL" id="OV651818">
    <property type="protein sequence ID" value="CAH1111561.1"/>
    <property type="molecule type" value="Genomic_DNA"/>
</dbReference>
<accession>A0A9P0GI19</accession>
<organism evidence="3 4">
    <name type="scientific">Psylliodes chrysocephalus</name>
    <dbReference type="NCBI Taxonomy" id="3402493"/>
    <lineage>
        <taxon>Eukaryota</taxon>
        <taxon>Metazoa</taxon>
        <taxon>Ecdysozoa</taxon>
        <taxon>Arthropoda</taxon>
        <taxon>Hexapoda</taxon>
        <taxon>Insecta</taxon>
        <taxon>Pterygota</taxon>
        <taxon>Neoptera</taxon>
        <taxon>Endopterygota</taxon>
        <taxon>Coleoptera</taxon>
        <taxon>Polyphaga</taxon>
        <taxon>Cucujiformia</taxon>
        <taxon>Chrysomeloidea</taxon>
        <taxon>Chrysomelidae</taxon>
        <taxon>Galerucinae</taxon>
        <taxon>Alticini</taxon>
        <taxon>Psylliodes</taxon>
    </lineage>
</organism>
<evidence type="ECO:0000313" key="4">
    <source>
        <dbReference type="Proteomes" id="UP001153636"/>
    </source>
</evidence>
<feature type="region of interest" description="Disordered" evidence="2">
    <location>
        <begin position="1"/>
        <end position="41"/>
    </location>
</feature>
<proteinExistence type="predicted"/>
<name>A0A9P0GI19_9CUCU</name>
<evidence type="ECO:0000256" key="1">
    <source>
        <dbReference type="SAM" id="Coils"/>
    </source>
</evidence>
<feature type="compositionally biased region" description="Basic and acidic residues" evidence="2">
    <location>
        <begin position="7"/>
        <end position="41"/>
    </location>
</feature>
<evidence type="ECO:0000313" key="3">
    <source>
        <dbReference type="EMBL" id="CAH1111561.1"/>
    </source>
</evidence>
<keyword evidence="4" id="KW-1185">Reference proteome</keyword>
<dbReference type="AlphaFoldDB" id="A0A9P0GI19"/>
<dbReference type="OrthoDB" id="6784252at2759"/>